<keyword evidence="5 11" id="KW-0720">Serine protease</keyword>
<dbReference type="PRINTS" id="PR00722">
    <property type="entry name" value="CHYMOTRYPSIN"/>
</dbReference>
<dbReference type="AlphaFoldDB" id="A0A9N9TQH3"/>
<dbReference type="Gene3D" id="2.40.10.10">
    <property type="entry name" value="Trypsin-like serine proteases"/>
    <property type="match status" value="2"/>
</dbReference>
<dbReference type="PROSITE" id="PS00134">
    <property type="entry name" value="TRYPSIN_HIS"/>
    <property type="match status" value="1"/>
</dbReference>
<evidence type="ECO:0000256" key="1">
    <source>
        <dbReference type="ARBA" id="ARBA00022670"/>
    </source>
</evidence>
<protein>
    <recommendedName>
        <fullName evidence="12">CLIP domain-containing serine protease</fullName>
        <ecNumber evidence="11">3.4.21.-</ecNumber>
    </recommendedName>
</protein>
<feature type="domain" description="Peptidase S1" evidence="13">
    <location>
        <begin position="218"/>
        <end position="476"/>
    </location>
</feature>
<evidence type="ECO:0000259" key="14">
    <source>
        <dbReference type="PROSITE" id="PS51888"/>
    </source>
</evidence>
<proteinExistence type="inferred from homology"/>
<evidence type="ECO:0000256" key="4">
    <source>
        <dbReference type="ARBA" id="ARBA00022801"/>
    </source>
</evidence>
<name>A0A9N9TQH3_PHYSR</name>
<accession>A0A9N9TQH3</accession>
<evidence type="ECO:0000256" key="10">
    <source>
        <dbReference type="ARBA" id="ARBA00024195"/>
    </source>
</evidence>
<evidence type="ECO:0000313" key="16">
    <source>
        <dbReference type="Proteomes" id="UP001153712"/>
    </source>
</evidence>
<comment type="domain">
    <text evidence="12">The clip domain consists of 35-55 residues which are 'knitted' together usually by 3 conserved disulfide bonds forming a clip-like compact structure.</text>
</comment>
<dbReference type="OrthoDB" id="547031at2759"/>
<dbReference type="GO" id="GO:0051604">
    <property type="term" value="P:protein maturation"/>
    <property type="evidence" value="ECO:0007669"/>
    <property type="project" value="UniProtKB-ARBA"/>
</dbReference>
<dbReference type="PROSITE" id="PS50240">
    <property type="entry name" value="TRYPSIN_DOM"/>
    <property type="match status" value="1"/>
</dbReference>
<dbReference type="InterPro" id="IPR018114">
    <property type="entry name" value="TRYPSIN_HIS"/>
</dbReference>
<keyword evidence="3 12" id="KW-0732">Signal</keyword>
<dbReference type="EC" id="3.4.21.-" evidence="11"/>
<organism evidence="15 16">
    <name type="scientific">Phyllotreta striolata</name>
    <name type="common">Striped flea beetle</name>
    <name type="synonym">Crioceris striolata</name>
    <dbReference type="NCBI Taxonomy" id="444603"/>
    <lineage>
        <taxon>Eukaryota</taxon>
        <taxon>Metazoa</taxon>
        <taxon>Ecdysozoa</taxon>
        <taxon>Arthropoda</taxon>
        <taxon>Hexapoda</taxon>
        <taxon>Insecta</taxon>
        <taxon>Pterygota</taxon>
        <taxon>Neoptera</taxon>
        <taxon>Endopterygota</taxon>
        <taxon>Coleoptera</taxon>
        <taxon>Polyphaga</taxon>
        <taxon>Cucujiformia</taxon>
        <taxon>Chrysomeloidea</taxon>
        <taxon>Chrysomelidae</taxon>
        <taxon>Galerucinae</taxon>
        <taxon>Alticini</taxon>
        <taxon>Phyllotreta</taxon>
    </lineage>
</organism>
<evidence type="ECO:0000313" key="15">
    <source>
        <dbReference type="EMBL" id="CAG9860336.1"/>
    </source>
</evidence>
<dbReference type="EMBL" id="OU900096">
    <property type="protein sequence ID" value="CAG9860336.1"/>
    <property type="molecule type" value="Genomic_DNA"/>
</dbReference>
<dbReference type="Pfam" id="PF00089">
    <property type="entry name" value="Trypsin"/>
    <property type="match status" value="1"/>
</dbReference>
<dbReference type="InterPro" id="IPR038565">
    <property type="entry name" value="CLIP_sf"/>
</dbReference>
<dbReference type="GO" id="GO:0005576">
    <property type="term" value="C:extracellular region"/>
    <property type="evidence" value="ECO:0007669"/>
    <property type="project" value="UniProtKB-SubCell"/>
</dbReference>
<dbReference type="FunFam" id="2.40.10.10:FF:000078">
    <property type="entry name" value="Serine protease H137"/>
    <property type="match status" value="1"/>
</dbReference>
<dbReference type="CDD" id="cd00190">
    <property type="entry name" value="Tryp_SPc"/>
    <property type="match status" value="1"/>
</dbReference>
<dbReference type="PROSITE" id="PS00135">
    <property type="entry name" value="TRYPSIN_SER"/>
    <property type="match status" value="1"/>
</dbReference>
<dbReference type="InterPro" id="IPR022700">
    <property type="entry name" value="CLIP"/>
</dbReference>
<dbReference type="GO" id="GO:0004252">
    <property type="term" value="F:serine-type endopeptidase activity"/>
    <property type="evidence" value="ECO:0007669"/>
    <property type="project" value="UniProtKB-UniRule"/>
</dbReference>
<evidence type="ECO:0000256" key="5">
    <source>
        <dbReference type="ARBA" id="ARBA00022825"/>
    </source>
</evidence>
<dbReference type="SMART" id="SM00020">
    <property type="entry name" value="Tryp_SPc"/>
    <property type="match status" value="1"/>
</dbReference>
<comment type="subcellular location">
    <subcellularLocation>
        <location evidence="12">Secreted</location>
    </subcellularLocation>
</comment>
<evidence type="ECO:0000256" key="6">
    <source>
        <dbReference type="ARBA" id="ARBA00022837"/>
    </source>
</evidence>
<dbReference type="InterPro" id="IPR001314">
    <property type="entry name" value="Peptidase_S1A"/>
</dbReference>
<keyword evidence="6" id="KW-0106">Calcium</keyword>
<sequence>MNHFRRAILFVGCLILTVKCDNDCTTPNSESGSCVELKDCPLMLKVFRSLQNPVPQIIRDQLNKYVCSKNPTILFCCPKNSLNSVTPSPSHHENIIYDNHQKCKTPDGVDGSCVSLSSCKTIFEIARSLRKPKSPKVVEHMHKYVCAAENGEEKVCCPDGPIIIHDDGSISSLSSISSISSISSTSFNSPISSRSGPVDLSRHRNVGLLPDQCGYVDIISGRIRNGLEAELNEFPWMALLGYKSDKGTLYRCGGTILNDRYILTAAHCIMYNPYIVRVGEYNISSETDCTSIGNLIFKCNLPVQDVAIEQSIVHPQYSSSSYENDIALIRVQKMNIHLEHIRPICLPLGTFKTSKSEKFIVTGWGVVVVGTGRGSEVLKKAEIKKVDNLTCKNRYSGLRATITEKQICALGMNNQDSCKGDSGGPIQQMTDVYNNTARYIQHGIVSFGIVGCGIDGMPGVYTNVSSYMEWILDTLKP</sequence>
<gene>
    <name evidence="15" type="ORF">PHYEVI_LOCUS6691</name>
</gene>
<keyword evidence="7" id="KW-0865">Zymogen</keyword>
<keyword evidence="12" id="KW-0964">Secreted</keyword>
<dbReference type="Pfam" id="PF12032">
    <property type="entry name" value="CLIP"/>
    <property type="match status" value="2"/>
</dbReference>
<evidence type="ECO:0000256" key="8">
    <source>
        <dbReference type="ARBA" id="ARBA00023157"/>
    </source>
</evidence>
<dbReference type="SUPFAM" id="SSF50494">
    <property type="entry name" value="Trypsin-like serine proteases"/>
    <property type="match status" value="1"/>
</dbReference>
<keyword evidence="16" id="KW-1185">Reference proteome</keyword>
<evidence type="ECO:0000256" key="2">
    <source>
        <dbReference type="ARBA" id="ARBA00022723"/>
    </source>
</evidence>
<evidence type="ECO:0000256" key="12">
    <source>
        <dbReference type="RuleBase" id="RU366078"/>
    </source>
</evidence>
<evidence type="ECO:0000256" key="11">
    <source>
        <dbReference type="RuleBase" id="RU363034"/>
    </source>
</evidence>
<dbReference type="InterPro" id="IPR043504">
    <property type="entry name" value="Peptidase_S1_PA_chymotrypsin"/>
</dbReference>
<dbReference type="Proteomes" id="UP001153712">
    <property type="component" value="Chromosome 3"/>
</dbReference>
<dbReference type="InterPro" id="IPR051487">
    <property type="entry name" value="Ser/Thr_Proteases_Immune/Dev"/>
</dbReference>
<feature type="domain" description="Clip" evidence="14">
    <location>
        <begin position="23"/>
        <end position="77"/>
    </location>
</feature>
<feature type="domain" description="Clip" evidence="14">
    <location>
        <begin position="102"/>
        <end position="157"/>
    </location>
</feature>
<keyword evidence="1 11" id="KW-0645">Protease</keyword>
<comment type="similarity">
    <text evidence="10 12">Belongs to the peptidase S1 family. CLIP subfamily.</text>
</comment>
<dbReference type="Gene3D" id="3.30.1640.30">
    <property type="match status" value="2"/>
</dbReference>
<dbReference type="InterPro" id="IPR009003">
    <property type="entry name" value="Peptidase_S1_PA"/>
</dbReference>
<dbReference type="PANTHER" id="PTHR24256">
    <property type="entry name" value="TRYPTASE-RELATED"/>
    <property type="match status" value="1"/>
</dbReference>
<dbReference type="SMART" id="SM00680">
    <property type="entry name" value="CLIP"/>
    <property type="match status" value="2"/>
</dbReference>
<dbReference type="GO" id="GO:0046872">
    <property type="term" value="F:metal ion binding"/>
    <property type="evidence" value="ECO:0007669"/>
    <property type="project" value="UniProtKB-KW"/>
</dbReference>
<dbReference type="InterPro" id="IPR033116">
    <property type="entry name" value="TRYPSIN_SER"/>
</dbReference>
<keyword evidence="9" id="KW-0325">Glycoprotein</keyword>
<dbReference type="InterPro" id="IPR001254">
    <property type="entry name" value="Trypsin_dom"/>
</dbReference>
<dbReference type="FunFam" id="2.40.10.10:FF:000028">
    <property type="entry name" value="Serine protease easter"/>
    <property type="match status" value="1"/>
</dbReference>
<keyword evidence="8" id="KW-1015">Disulfide bond</keyword>
<evidence type="ECO:0000259" key="13">
    <source>
        <dbReference type="PROSITE" id="PS50240"/>
    </source>
</evidence>
<keyword evidence="2" id="KW-0479">Metal-binding</keyword>
<dbReference type="GO" id="GO:0006508">
    <property type="term" value="P:proteolysis"/>
    <property type="evidence" value="ECO:0007669"/>
    <property type="project" value="UniProtKB-KW"/>
</dbReference>
<evidence type="ECO:0000256" key="9">
    <source>
        <dbReference type="ARBA" id="ARBA00023180"/>
    </source>
</evidence>
<evidence type="ECO:0000256" key="3">
    <source>
        <dbReference type="ARBA" id="ARBA00022729"/>
    </source>
</evidence>
<feature type="chain" id="PRO_5040528883" description="CLIP domain-containing serine protease" evidence="12">
    <location>
        <begin position="21"/>
        <end position="477"/>
    </location>
</feature>
<evidence type="ECO:0000256" key="7">
    <source>
        <dbReference type="ARBA" id="ARBA00023145"/>
    </source>
</evidence>
<dbReference type="PROSITE" id="PS51888">
    <property type="entry name" value="CLIP"/>
    <property type="match status" value="2"/>
</dbReference>
<reference evidence="15" key="1">
    <citation type="submission" date="2022-01" db="EMBL/GenBank/DDBJ databases">
        <authorList>
            <person name="King R."/>
        </authorList>
    </citation>
    <scope>NUCLEOTIDE SEQUENCE</scope>
</reference>
<keyword evidence="4 11" id="KW-0378">Hydrolase</keyword>
<feature type="signal peptide" evidence="12">
    <location>
        <begin position="1"/>
        <end position="20"/>
    </location>
</feature>